<keyword evidence="2" id="KW-1185">Reference proteome</keyword>
<dbReference type="InterPro" id="IPR032710">
    <property type="entry name" value="NTF2-like_dom_sf"/>
</dbReference>
<dbReference type="InterPro" id="IPR011944">
    <property type="entry name" value="Steroid_delta5-4_isomerase"/>
</dbReference>
<name>A0A917J7E2_9SPHI</name>
<dbReference type="Proteomes" id="UP000662074">
    <property type="component" value="Unassembled WGS sequence"/>
</dbReference>
<reference evidence="1" key="2">
    <citation type="submission" date="2020-09" db="EMBL/GenBank/DDBJ databases">
        <authorList>
            <person name="Sun Q."/>
            <person name="Sedlacek I."/>
        </authorList>
    </citation>
    <scope>NUCLEOTIDE SEQUENCE</scope>
    <source>
        <strain evidence="1">CCM 8711</strain>
    </source>
</reference>
<reference evidence="1" key="1">
    <citation type="journal article" date="2014" name="Int. J. Syst. Evol. Microbiol.">
        <title>Complete genome sequence of Corynebacterium casei LMG S-19264T (=DSM 44701T), isolated from a smear-ripened cheese.</title>
        <authorList>
            <consortium name="US DOE Joint Genome Institute (JGI-PGF)"/>
            <person name="Walter F."/>
            <person name="Albersmeier A."/>
            <person name="Kalinowski J."/>
            <person name="Ruckert C."/>
        </authorList>
    </citation>
    <scope>NUCLEOTIDE SEQUENCE</scope>
    <source>
        <strain evidence="1">CCM 8711</strain>
    </source>
</reference>
<sequence length="189" mass="21644">MSLLYYRARYTQGSFGAIKQSTMKKSIIISLAALLFTFSGWAQNRKQDAQAIEKQVDAMVISWNNHDHSDMKNYTTPDCDWVNIVGMWWKNRKEVEFSTQFYHDRMFKNTPMKKKNVAIRFISPTVALVHFTSHIGSFTTPDGHAMPEGDNLALLVYVKQNGKWLMTAGENVVVDPFAQKNAPAKFMPK</sequence>
<gene>
    <name evidence="1" type="ORF">GCM10011425_13100</name>
</gene>
<evidence type="ECO:0000313" key="2">
    <source>
        <dbReference type="Proteomes" id="UP000662074"/>
    </source>
</evidence>
<dbReference type="EMBL" id="BMDO01000002">
    <property type="protein sequence ID" value="GGI50098.1"/>
    <property type="molecule type" value="Genomic_DNA"/>
</dbReference>
<dbReference type="SUPFAM" id="SSF54427">
    <property type="entry name" value="NTF2-like"/>
    <property type="match status" value="1"/>
</dbReference>
<protein>
    <recommendedName>
        <fullName evidence="3">SgcJ/EcaC family oxidoreductase</fullName>
    </recommendedName>
</protein>
<organism evidence="1 2">
    <name type="scientific">Mucilaginibacter galii</name>
    <dbReference type="NCBI Taxonomy" id="2005073"/>
    <lineage>
        <taxon>Bacteria</taxon>
        <taxon>Pseudomonadati</taxon>
        <taxon>Bacteroidota</taxon>
        <taxon>Sphingobacteriia</taxon>
        <taxon>Sphingobacteriales</taxon>
        <taxon>Sphingobacteriaceae</taxon>
        <taxon>Mucilaginibacter</taxon>
    </lineage>
</organism>
<evidence type="ECO:0008006" key="3">
    <source>
        <dbReference type="Google" id="ProtNLM"/>
    </source>
</evidence>
<dbReference type="NCBIfam" id="TIGR02246">
    <property type="entry name" value="SgcJ/EcaC family oxidoreductase"/>
    <property type="match status" value="1"/>
</dbReference>
<dbReference type="AlphaFoldDB" id="A0A917J7E2"/>
<accession>A0A917J7E2</accession>
<dbReference type="Gene3D" id="3.10.450.50">
    <property type="match status" value="1"/>
</dbReference>
<comment type="caution">
    <text evidence="1">The sequence shown here is derived from an EMBL/GenBank/DDBJ whole genome shotgun (WGS) entry which is preliminary data.</text>
</comment>
<proteinExistence type="predicted"/>
<evidence type="ECO:0000313" key="1">
    <source>
        <dbReference type="EMBL" id="GGI50098.1"/>
    </source>
</evidence>